<keyword evidence="6" id="KW-1185">Reference proteome</keyword>
<gene>
    <name evidence="5" type="ORF">C7450_110203</name>
</gene>
<evidence type="ECO:0000256" key="1">
    <source>
        <dbReference type="ARBA" id="ARBA00023015"/>
    </source>
</evidence>
<dbReference type="Gene3D" id="1.10.10.60">
    <property type="entry name" value="Homeodomain-like"/>
    <property type="match status" value="1"/>
</dbReference>
<protein>
    <submittedName>
        <fullName evidence="5">AraC family transcriptional regulator</fullName>
    </submittedName>
</protein>
<keyword evidence="2" id="KW-0238">DNA-binding</keyword>
<keyword evidence="1" id="KW-0805">Transcription regulation</keyword>
<dbReference type="Pfam" id="PF12833">
    <property type="entry name" value="HTH_18"/>
    <property type="match status" value="1"/>
</dbReference>
<dbReference type="InterPro" id="IPR020449">
    <property type="entry name" value="Tscrpt_reg_AraC-type_HTH"/>
</dbReference>
<dbReference type="GO" id="GO:0003700">
    <property type="term" value="F:DNA-binding transcription factor activity"/>
    <property type="evidence" value="ECO:0007669"/>
    <property type="project" value="InterPro"/>
</dbReference>
<dbReference type="Proteomes" id="UP000248021">
    <property type="component" value="Unassembled WGS sequence"/>
</dbReference>
<proteinExistence type="predicted"/>
<dbReference type="InterPro" id="IPR009057">
    <property type="entry name" value="Homeodomain-like_sf"/>
</dbReference>
<dbReference type="SMART" id="SM00342">
    <property type="entry name" value="HTH_ARAC"/>
    <property type="match status" value="1"/>
</dbReference>
<sequence length="353" mass="39188">MDDREDAAGTRGLFRAYFGGEDGSVATTFRNLATADVVRRTDERLGLTYARFDLPPEEGCGAWHFLSPAEGIFAVLTDCEYHTIRHERVVAEGLIEFHFLLEGPVELSLPQELDATAPTNVSLIACQQAPGMAYDVVCQPGTYKMASFYVRPELIRESFGMDLSQGMARQLLSPREGTMAMTEQKIDPEFLRLLRGLFEIRFSGPRDLTLAAARILELLVLSVDAVDRGGKAEEQSIVFTARELAMFDRAREVLAGDFSESQTIPRLARKLGTNATKLKSGFRLLYGTTIFAFRNRHRMHRAMQLLAEGDTPIAAVAHAVGFRHQASFTSAFRAHFGLTPTQARQRLVPTDAP</sequence>
<dbReference type="RefSeq" id="WP_170147385.1">
    <property type="nucleotide sequence ID" value="NZ_JAHBRY010000003.1"/>
</dbReference>
<dbReference type="PROSITE" id="PS00041">
    <property type="entry name" value="HTH_ARAC_FAMILY_1"/>
    <property type="match status" value="1"/>
</dbReference>
<dbReference type="EMBL" id="QJJK01000010">
    <property type="protein sequence ID" value="PXW55264.1"/>
    <property type="molecule type" value="Genomic_DNA"/>
</dbReference>
<dbReference type="SUPFAM" id="SSF46689">
    <property type="entry name" value="Homeodomain-like"/>
    <property type="match status" value="1"/>
</dbReference>
<evidence type="ECO:0000259" key="4">
    <source>
        <dbReference type="PROSITE" id="PS01124"/>
    </source>
</evidence>
<feature type="domain" description="HTH araC/xylS-type" evidence="4">
    <location>
        <begin position="248"/>
        <end position="346"/>
    </location>
</feature>
<keyword evidence="3" id="KW-0804">Transcription</keyword>
<reference evidence="5 6" key="1">
    <citation type="submission" date="2018-05" db="EMBL/GenBank/DDBJ databases">
        <title>Genomic Encyclopedia of Type Strains, Phase IV (KMG-IV): sequencing the most valuable type-strain genomes for metagenomic binning, comparative biology and taxonomic classification.</title>
        <authorList>
            <person name="Goeker M."/>
        </authorList>
    </citation>
    <scope>NUCLEOTIDE SEQUENCE [LARGE SCALE GENOMIC DNA]</scope>
    <source>
        <strain evidence="5 6">DSM 6462</strain>
    </source>
</reference>
<dbReference type="AlphaFoldDB" id="A0A2V3TZW8"/>
<evidence type="ECO:0000256" key="3">
    <source>
        <dbReference type="ARBA" id="ARBA00023163"/>
    </source>
</evidence>
<evidence type="ECO:0000313" key="6">
    <source>
        <dbReference type="Proteomes" id="UP000248021"/>
    </source>
</evidence>
<dbReference type="GO" id="GO:0043565">
    <property type="term" value="F:sequence-specific DNA binding"/>
    <property type="evidence" value="ECO:0007669"/>
    <property type="project" value="InterPro"/>
</dbReference>
<accession>A0A2V3TZW8</accession>
<dbReference type="InterPro" id="IPR053142">
    <property type="entry name" value="PchR_regulatory_protein"/>
</dbReference>
<dbReference type="PRINTS" id="PR00032">
    <property type="entry name" value="HTHARAC"/>
</dbReference>
<evidence type="ECO:0000256" key="2">
    <source>
        <dbReference type="ARBA" id="ARBA00023125"/>
    </source>
</evidence>
<comment type="caution">
    <text evidence="5">The sequence shown here is derived from an EMBL/GenBank/DDBJ whole genome shotgun (WGS) entry which is preliminary data.</text>
</comment>
<dbReference type="PROSITE" id="PS01124">
    <property type="entry name" value="HTH_ARAC_FAMILY_2"/>
    <property type="match status" value="1"/>
</dbReference>
<dbReference type="InterPro" id="IPR018060">
    <property type="entry name" value="HTH_AraC"/>
</dbReference>
<dbReference type="PANTHER" id="PTHR47893">
    <property type="entry name" value="REGULATORY PROTEIN PCHR"/>
    <property type="match status" value="1"/>
</dbReference>
<name>A0A2V3TZW8_9HYPH</name>
<dbReference type="InterPro" id="IPR018062">
    <property type="entry name" value="HTH_AraC-typ_CS"/>
</dbReference>
<dbReference type="PANTHER" id="PTHR47893:SF1">
    <property type="entry name" value="REGULATORY PROTEIN PCHR"/>
    <property type="match status" value="1"/>
</dbReference>
<organism evidence="5 6">
    <name type="scientific">Chelatococcus asaccharovorans</name>
    <dbReference type="NCBI Taxonomy" id="28210"/>
    <lineage>
        <taxon>Bacteria</taxon>
        <taxon>Pseudomonadati</taxon>
        <taxon>Pseudomonadota</taxon>
        <taxon>Alphaproteobacteria</taxon>
        <taxon>Hyphomicrobiales</taxon>
        <taxon>Chelatococcaceae</taxon>
        <taxon>Chelatococcus</taxon>
    </lineage>
</organism>
<evidence type="ECO:0000313" key="5">
    <source>
        <dbReference type="EMBL" id="PXW55264.1"/>
    </source>
</evidence>